<keyword evidence="10" id="KW-0282">Flagellum</keyword>
<organism evidence="10 11">
    <name type="scientific">Kineococcus halophytocola</name>
    <dbReference type="NCBI Taxonomy" id="3234027"/>
    <lineage>
        <taxon>Bacteria</taxon>
        <taxon>Bacillati</taxon>
        <taxon>Actinomycetota</taxon>
        <taxon>Actinomycetes</taxon>
        <taxon>Kineosporiales</taxon>
        <taxon>Kineosporiaceae</taxon>
        <taxon>Kineococcus</taxon>
    </lineage>
</organism>
<dbReference type="Pfam" id="PF00460">
    <property type="entry name" value="Flg_bb_rod"/>
    <property type="match status" value="1"/>
</dbReference>
<evidence type="ECO:0000256" key="1">
    <source>
        <dbReference type="ARBA" id="ARBA00004365"/>
    </source>
</evidence>
<dbReference type="SUPFAM" id="SSF64518">
    <property type="entry name" value="Phase 1 flagellin"/>
    <property type="match status" value="1"/>
</dbReference>
<evidence type="ECO:0000313" key="11">
    <source>
        <dbReference type="Proteomes" id="UP001565927"/>
    </source>
</evidence>
<proteinExistence type="inferred from homology"/>
<dbReference type="Pfam" id="PF22638">
    <property type="entry name" value="FlgK_D1"/>
    <property type="match status" value="1"/>
</dbReference>
<dbReference type="Pfam" id="PF06429">
    <property type="entry name" value="Flg_bbr_C"/>
    <property type="match status" value="1"/>
</dbReference>
<keyword evidence="5" id="KW-0964">Secreted</keyword>
<comment type="subcellular location">
    <subcellularLocation>
        <location evidence="1">Bacterial flagellum</location>
    </subcellularLocation>
    <subcellularLocation>
        <location evidence="2">Secreted</location>
    </subcellularLocation>
</comment>
<dbReference type="NCBIfam" id="TIGR02492">
    <property type="entry name" value="flgK_ends"/>
    <property type="match status" value="1"/>
</dbReference>
<evidence type="ECO:0000256" key="5">
    <source>
        <dbReference type="ARBA" id="ARBA00022525"/>
    </source>
</evidence>
<keyword evidence="11" id="KW-1185">Reference proteome</keyword>
<dbReference type="Proteomes" id="UP001565927">
    <property type="component" value="Unassembled WGS sequence"/>
</dbReference>
<keyword evidence="10" id="KW-0969">Cilium</keyword>
<gene>
    <name evidence="10" type="primary">flgK</name>
    <name evidence="10" type="ORF">AB2L27_18450</name>
</gene>
<evidence type="ECO:0000259" key="8">
    <source>
        <dbReference type="Pfam" id="PF06429"/>
    </source>
</evidence>
<dbReference type="EMBL" id="JBGFTU010000027">
    <property type="protein sequence ID" value="MEZ0166742.1"/>
    <property type="molecule type" value="Genomic_DNA"/>
</dbReference>
<name>A0ABV4H584_9ACTN</name>
<feature type="domain" description="Flagellar hook-associated protein FlgK helical" evidence="9">
    <location>
        <begin position="99"/>
        <end position="325"/>
    </location>
</feature>
<sequence>MSTFSGINTARRALSAAQLGMETTGQNIANVNTEGYSRQRVEQSASVLNQTGQFAQRFVPGDGVSVTGLTRVSDALATATARQDSAAAKEQATAAGIWSAVENAIGDTGTTGLSANLKDLSSAWNDLASKSGTDGLAGARSLVVTRSQTVVTQVVGMNTQLEGQYDQLGLQAQTLATQATTIATNVAKLNTGIRETLASGASANELMDQRDQLLNQLSDLTGSRTVHRDNGTVDVLVGNATIVTGDFSYGLTVGNQVSATDKTAVDPGAARIGNVLVVTIGGQVAEPVSGALKATLDGANKTLADQKAGLDAFATKLTDKVNTAYRGTPATTDFFVSADGNPVTAATLTLGVTTDSFRDSTGTDDNPGSADRFYARAVSEAFNGAPAKPATGTTPARDAVVGIKDDWRTHATNLAASTQSAGNRAELASQVSLKSSAVRDGVSGVNLDEEMTNLVAYQHAYSAAAKVLTTMDEALQSLLNMVR</sequence>
<dbReference type="PANTHER" id="PTHR30033">
    <property type="entry name" value="FLAGELLAR HOOK-ASSOCIATED PROTEIN 1"/>
    <property type="match status" value="1"/>
</dbReference>
<keyword evidence="10" id="KW-0966">Cell projection</keyword>
<protein>
    <recommendedName>
        <fullName evidence="4">Flagellar hook-associated protein 1</fullName>
    </recommendedName>
</protein>
<reference evidence="10 11" key="1">
    <citation type="submission" date="2024-07" db="EMBL/GenBank/DDBJ databases">
        <authorList>
            <person name="Thanompreechachai J."/>
            <person name="Duangmal K."/>
        </authorList>
    </citation>
    <scope>NUCLEOTIDE SEQUENCE [LARGE SCALE GENOMIC DNA]</scope>
    <source>
        <strain evidence="10 11">LSe6-4</strain>
    </source>
</reference>
<evidence type="ECO:0000313" key="10">
    <source>
        <dbReference type="EMBL" id="MEZ0166742.1"/>
    </source>
</evidence>
<accession>A0ABV4H584</accession>
<dbReference type="InterPro" id="IPR053927">
    <property type="entry name" value="FlgK_helical"/>
</dbReference>
<dbReference type="InterPro" id="IPR002371">
    <property type="entry name" value="FlgK"/>
</dbReference>
<comment type="caution">
    <text evidence="10">The sequence shown here is derived from an EMBL/GenBank/DDBJ whole genome shotgun (WGS) entry which is preliminary data.</text>
</comment>
<evidence type="ECO:0000256" key="4">
    <source>
        <dbReference type="ARBA" id="ARBA00016244"/>
    </source>
</evidence>
<evidence type="ECO:0000259" key="7">
    <source>
        <dbReference type="Pfam" id="PF00460"/>
    </source>
</evidence>
<dbReference type="RefSeq" id="WP_370442955.1">
    <property type="nucleotide sequence ID" value="NZ_JBGFTU010000027.1"/>
</dbReference>
<evidence type="ECO:0000259" key="9">
    <source>
        <dbReference type="Pfam" id="PF22638"/>
    </source>
</evidence>
<comment type="similarity">
    <text evidence="3">Belongs to the flagella basal body rod proteins family.</text>
</comment>
<keyword evidence="6" id="KW-0975">Bacterial flagellum</keyword>
<feature type="domain" description="Flagellar basal-body/hook protein C-terminal" evidence="8">
    <location>
        <begin position="443"/>
        <end position="481"/>
    </location>
</feature>
<evidence type="ECO:0000256" key="6">
    <source>
        <dbReference type="ARBA" id="ARBA00023143"/>
    </source>
</evidence>
<evidence type="ECO:0000256" key="3">
    <source>
        <dbReference type="ARBA" id="ARBA00009677"/>
    </source>
</evidence>
<dbReference type="InterPro" id="IPR001444">
    <property type="entry name" value="Flag_bb_rod_N"/>
</dbReference>
<evidence type="ECO:0000256" key="2">
    <source>
        <dbReference type="ARBA" id="ARBA00004613"/>
    </source>
</evidence>
<dbReference type="InterPro" id="IPR010930">
    <property type="entry name" value="Flg_bb/hook_C_dom"/>
</dbReference>
<dbReference type="PANTHER" id="PTHR30033:SF1">
    <property type="entry name" value="FLAGELLAR HOOK-ASSOCIATED PROTEIN 1"/>
    <property type="match status" value="1"/>
</dbReference>
<feature type="domain" description="Flagellar basal body rod protein N-terminal" evidence="7">
    <location>
        <begin position="7"/>
        <end position="36"/>
    </location>
</feature>